<sequence length="133" mass="15574">MKTIKLLKTYYWIIFLTTLIYLVRTCFVDWLADKTIIIQYGALNERAFRCYPLPPIFIDVFIFSIIGTAFLWTRKLKKQTEKNNSLGLANDNNFEIVLLSVLFIAPFAFIDIKLLQLIIETIKEYLSARPVTK</sequence>
<dbReference type="EMBL" id="JBHSDC010000005">
    <property type="protein sequence ID" value="MFC4231432.1"/>
    <property type="molecule type" value="Genomic_DNA"/>
</dbReference>
<comment type="caution">
    <text evidence="2">The sequence shown here is derived from an EMBL/GenBank/DDBJ whole genome shotgun (WGS) entry which is preliminary data.</text>
</comment>
<keyword evidence="1" id="KW-0472">Membrane</keyword>
<protein>
    <submittedName>
        <fullName evidence="2">Uncharacterized protein</fullName>
    </submittedName>
</protein>
<feature type="transmembrane region" description="Helical" evidence="1">
    <location>
        <begin position="12"/>
        <end position="32"/>
    </location>
</feature>
<gene>
    <name evidence="2" type="ORF">ACFOW1_06000</name>
</gene>
<evidence type="ECO:0000313" key="2">
    <source>
        <dbReference type="EMBL" id="MFC4231432.1"/>
    </source>
</evidence>
<keyword evidence="1" id="KW-0812">Transmembrane</keyword>
<name>A0ABV8PTV8_9BACT</name>
<keyword evidence="3" id="KW-1185">Reference proteome</keyword>
<organism evidence="2 3">
    <name type="scientific">Parasediminibacterium paludis</name>
    <dbReference type="NCBI Taxonomy" id="908966"/>
    <lineage>
        <taxon>Bacteria</taxon>
        <taxon>Pseudomonadati</taxon>
        <taxon>Bacteroidota</taxon>
        <taxon>Chitinophagia</taxon>
        <taxon>Chitinophagales</taxon>
        <taxon>Chitinophagaceae</taxon>
        <taxon>Parasediminibacterium</taxon>
    </lineage>
</organism>
<dbReference type="Proteomes" id="UP001595906">
    <property type="component" value="Unassembled WGS sequence"/>
</dbReference>
<proteinExistence type="predicted"/>
<evidence type="ECO:0000256" key="1">
    <source>
        <dbReference type="SAM" id="Phobius"/>
    </source>
</evidence>
<feature type="transmembrane region" description="Helical" evidence="1">
    <location>
        <begin position="52"/>
        <end position="73"/>
    </location>
</feature>
<feature type="transmembrane region" description="Helical" evidence="1">
    <location>
        <begin position="94"/>
        <end position="119"/>
    </location>
</feature>
<reference evidence="3" key="1">
    <citation type="journal article" date="2019" name="Int. J. Syst. Evol. Microbiol.">
        <title>The Global Catalogue of Microorganisms (GCM) 10K type strain sequencing project: providing services to taxonomists for standard genome sequencing and annotation.</title>
        <authorList>
            <consortium name="The Broad Institute Genomics Platform"/>
            <consortium name="The Broad Institute Genome Sequencing Center for Infectious Disease"/>
            <person name="Wu L."/>
            <person name="Ma J."/>
        </authorList>
    </citation>
    <scope>NUCLEOTIDE SEQUENCE [LARGE SCALE GENOMIC DNA]</scope>
    <source>
        <strain evidence="3">CECT 8010</strain>
    </source>
</reference>
<keyword evidence="1" id="KW-1133">Transmembrane helix</keyword>
<evidence type="ECO:0000313" key="3">
    <source>
        <dbReference type="Proteomes" id="UP001595906"/>
    </source>
</evidence>
<accession>A0ABV8PTV8</accession>